<accession>A0ABV2ZJP0</accession>
<evidence type="ECO:0000256" key="1">
    <source>
        <dbReference type="SAM" id="MobiDB-lite"/>
    </source>
</evidence>
<dbReference type="Proteomes" id="UP001550739">
    <property type="component" value="Unassembled WGS sequence"/>
</dbReference>
<feature type="compositionally biased region" description="Low complexity" evidence="1">
    <location>
        <begin position="29"/>
        <end position="55"/>
    </location>
</feature>
<keyword evidence="3" id="KW-1185">Reference proteome</keyword>
<comment type="caution">
    <text evidence="2">The sequence shown here is derived from an EMBL/GenBank/DDBJ whole genome shotgun (WGS) entry which is preliminary data.</text>
</comment>
<feature type="region of interest" description="Disordered" evidence="1">
    <location>
        <begin position="1"/>
        <end position="64"/>
    </location>
</feature>
<evidence type="ECO:0000313" key="3">
    <source>
        <dbReference type="Proteomes" id="UP001550739"/>
    </source>
</evidence>
<evidence type="ECO:0000313" key="2">
    <source>
        <dbReference type="EMBL" id="MEU3782705.1"/>
    </source>
</evidence>
<protein>
    <submittedName>
        <fullName evidence="2">Uncharacterized protein</fullName>
    </submittedName>
</protein>
<dbReference type="RefSeq" id="WP_334580221.1">
    <property type="nucleotide sequence ID" value="NZ_JBEZVE010000009.1"/>
</dbReference>
<proteinExistence type="predicted"/>
<reference evidence="2 3" key="1">
    <citation type="submission" date="2024-06" db="EMBL/GenBank/DDBJ databases">
        <title>The Natural Products Discovery Center: Release of the First 8490 Sequenced Strains for Exploring Actinobacteria Biosynthetic Diversity.</title>
        <authorList>
            <person name="Kalkreuter E."/>
            <person name="Kautsar S.A."/>
            <person name="Yang D."/>
            <person name="Bader C.D."/>
            <person name="Teijaro C.N."/>
            <person name="Fluegel L."/>
            <person name="Davis C.M."/>
            <person name="Simpson J.R."/>
            <person name="Lauterbach L."/>
            <person name="Steele A.D."/>
            <person name="Gui C."/>
            <person name="Meng S."/>
            <person name="Li G."/>
            <person name="Viehrig K."/>
            <person name="Ye F."/>
            <person name="Su P."/>
            <person name="Kiefer A.F."/>
            <person name="Nichols A."/>
            <person name="Cepeda A.J."/>
            <person name="Yan W."/>
            <person name="Fan B."/>
            <person name="Jiang Y."/>
            <person name="Adhikari A."/>
            <person name="Zheng C.-J."/>
            <person name="Schuster L."/>
            <person name="Cowan T.M."/>
            <person name="Smanski M.J."/>
            <person name="Chevrette M.G."/>
            <person name="De Carvalho L.P.S."/>
            <person name="Shen B."/>
        </authorList>
    </citation>
    <scope>NUCLEOTIDE SEQUENCE [LARGE SCALE GENOMIC DNA]</scope>
    <source>
        <strain evidence="2 3">NPDC033843</strain>
    </source>
</reference>
<dbReference type="EMBL" id="JBEZVE010000009">
    <property type="protein sequence ID" value="MEU3782705.1"/>
    <property type="molecule type" value="Genomic_DNA"/>
</dbReference>
<gene>
    <name evidence="2" type="ORF">AB0E89_19395</name>
</gene>
<sequence length="64" mass="6826">MDAAAEDDATRARDRAQLYAPPKGMRKQPAGGARPRTAARMDASQARALMSQAAADDARAQGRR</sequence>
<organism evidence="2 3">
    <name type="scientific">Streptomyces sp. 900129855</name>
    <dbReference type="NCBI Taxonomy" id="3155129"/>
    <lineage>
        <taxon>Bacteria</taxon>
        <taxon>Bacillati</taxon>
        <taxon>Actinomycetota</taxon>
        <taxon>Actinomycetes</taxon>
        <taxon>Kitasatosporales</taxon>
        <taxon>Streptomycetaceae</taxon>
        <taxon>Streptomyces</taxon>
    </lineage>
</organism>
<name>A0ABV2ZJP0_9ACTN</name>